<evidence type="ECO:0000259" key="3">
    <source>
        <dbReference type="Pfam" id="PF00881"/>
    </source>
</evidence>
<protein>
    <submittedName>
        <fullName evidence="4">Nitroreductase family protein</fullName>
    </submittedName>
</protein>
<dbReference type="Gene3D" id="3.40.109.10">
    <property type="entry name" value="NADH Oxidase"/>
    <property type="match status" value="1"/>
</dbReference>
<accession>A0ABY7VHN7</accession>
<reference evidence="4 5" key="1">
    <citation type="journal article" date="2022" name="Mar. Drugs">
        <title>Bioassay-Guided Fractionation Leads to the Detection of Cholic Acid Generated by the Rare Thalassomonas sp.</title>
        <authorList>
            <person name="Pheiffer F."/>
            <person name="Schneider Y.K."/>
            <person name="Hansen E.H."/>
            <person name="Andersen J.H."/>
            <person name="Isaksson J."/>
            <person name="Busche T."/>
            <person name="R C."/>
            <person name="Kalinowski J."/>
            <person name="Zyl L.V."/>
            <person name="Trindade M."/>
        </authorList>
    </citation>
    <scope>NUCLEOTIDE SEQUENCE [LARGE SCALE GENOMIC DNA]</scope>
    <source>
        <strain evidence="4 5">A5K-61T</strain>
    </source>
</reference>
<comment type="similarity">
    <text evidence="1">Belongs to the nitroreductase family.</text>
</comment>
<dbReference type="PANTHER" id="PTHR43673:SF12">
    <property type="entry name" value="PROTEIN DRGA"/>
    <property type="match status" value="1"/>
</dbReference>
<evidence type="ECO:0000256" key="1">
    <source>
        <dbReference type="ARBA" id="ARBA00007118"/>
    </source>
</evidence>
<evidence type="ECO:0000256" key="2">
    <source>
        <dbReference type="ARBA" id="ARBA00023002"/>
    </source>
</evidence>
<feature type="domain" description="Nitroreductase" evidence="3">
    <location>
        <begin position="7"/>
        <end position="177"/>
    </location>
</feature>
<dbReference type="Proteomes" id="UP001215231">
    <property type="component" value="Chromosome"/>
</dbReference>
<keyword evidence="5" id="KW-1185">Reference proteome</keyword>
<dbReference type="InterPro" id="IPR029479">
    <property type="entry name" value="Nitroreductase"/>
</dbReference>
<proteinExistence type="inferred from homology"/>
<organism evidence="4 5">
    <name type="scientific">Thalassomonas haliotis</name>
    <dbReference type="NCBI Taxonomy" id="485448"/>
    <lineage>
        <taxon>Bacteria</taxon>
        <taxon>Pseudomonadati</taxon>
        <taxon>Pseudomonadota</taxon>
        <taxon>Gammaproteobacteria</taxon>
        <taxon>Alteromonadales</taxon>
        <taxon>Colwelliaceae</taxon>
        <taxon>Thalassomonas</taxon>
    </lineage>
</organism>
<gene>
    <name evidence="4" type="ORF">H3N35_03470</name>
</gene>
<evidence type="ECO:0000313" key="5">
    <source>
        <dbReference type="Proteomes" id="UP001215231"/>
    </source>
</evidence>
<dbReference type="CDD" id="cd02137">
    <property type="entry name" value="MhqN-like"/>
    <property type="match status" value="1"/>
</dbReference>
<sequence length="200" mass="22869">MKLFQAIEQRRAVRHYQTDIQMPEQDFNEMMSAVLLSPTSYNIQHWRFIRVTDKNHRGKIKEAAWGQAQVSEASELIILCADINAWNDRPERYVANSPRETQEILLPMISAFYSGKDQLQRDETMRSCGMAAQTLMLAAKGLGYDTCPMIGFDREALARLIRLPQEHVIAMMIAIGKAKTPAHPRGGQLPLSQVLWENHF</sequence>
<dbReference type="SUPFAM" id="SSF55469">
    <property type="entry name" value="FMN-dependent nitroreductase-like"/>
    <property type="match status" value="1"/>
</dbReference>
<evidence type="ECO:0000313" key="4">
    <source>
        <dbReference type="EMBL" id="WDE12550.1"/>
    </source>
</evidence>
<dbReference type="Pfam" id="PF00881">
    <property type="entry name" value="Nitroreductase"/>
    <property type="match status" value="1"/>
</dbReference>
<dbReference type="InterPro" id="IPR000415">
    <property type="entry name" value="Nitroreductase-like"/>
</dbReference>
<name>A0ABY7VHN7_9GAMM</name>
<dbReference type="PANTHER" id="PTHR43673">
    <property type="entry name" value="NAD(P)H NITROREDUCTASE YDGI-RELATED"/>
    <property type="match status" value="1"/>
</dbReference>
<keyword evidence="2" id="KW-0560">Oxidoreductase</keyword>
<dbReference type="RefSeq" id="WP_274052830.1">
    <property type="nucleotide sequence ID" value="NZ_CP059693.1"/>
</dbReference>
<dbReference type="EMBL" id="CP059693">
    <property type="protein sequence ID" value="WDE12550.1"/>
    <property type="molecule type" value="Genomic_DNA"/>
</dbReference>